<reference evidence="2" key="1">
    <citation type="journal article" date="2014" name="Int. J. Syst. Evol. Microbiol.">
        <title>Complete genome sequence of Corynebacterium casei LMG S-19264T (=DSM 44701T), isolated from a smear-ripened cheese.</title>
        <authorList>
            <consortium name="US DOE Joint Genome Institute (JGI-PGF)"/>
            <person name="Walter F."/>
            <person name="Albersmeier A."/>
            <person name="Kalinowski J."/>
            <person name="Ruckert C."/>
        </authorList>
    </citation>
    <scope>NUCLEOTIDE SEQUENCE</scope>
    <source>
        <strain evidence="2">KCTC 32255</strain>
    </source>
</reference>
<feature type="signal peptide" evidence="1">
    <location>
        <begin position="1"/>
        <end position="19"/>
    </location>
</feature>
<organism evidence="2 3">
    <name type="scientific">Novosphingobium colocasiae</name>
    <dbReference type="NCBI Taxonomy" id="1256513"/>
    <lineage>
        <taxon>Bacteria</taxon>
        <taxon>Pseudomonadati</taxon>
        <taxon>Pseudomonadota</taxon>
        <taxon>Alphaproteobacteria</taxon>
        <taxon>Sphingomonadales</taxon>
        <taxon>Sphingomonadaceae</taxon>
        <taxon>Novosphingobium</taxon>
    </lineage>
</organism>
<evidence type="ECO:0000256" key="1">
    <source>
        <dbReference type="SAM" id="SignalP"/>
    </source>
</evidence>
<dbReference type="EMBL" id="BMZA01000004">
    <property type="protein sequence ID" value="GGZ02079.1"/>
    <property type="molecule type" value="Genomic_DNA"/>
</dbReference>
<accession>A0A918PE14</accession>
<feature type="chain" id="PRO_5036966419" evidence="1">
    <location>
        <begin position="20"/>
        <end position="197"/>
    </location>
</feature>
<proteinExistence type="predicted"/>
<keyword evidence="3" id="KW-1185">Reference proteome</keyword>
<dbReference type="Proteomes" id="UP000648075">
    <property type="component" value="Unassembled WGS sequence"/>
</dbReference>
<protein>
    <submittedName>
        <fullName evidence="2">Uncharacterized protein</fullName>
    </submittedName>
</protein>
<evidence type="ECO:0000313" key="2">
    <source>
        <dbReference type="EMBL" id="GGZ02079.1"/>
    </source>
</evidence>
<gene>
    <name evidence="2" type="ORF">GCM10011614_16290</name>
</gene>
<keyword evidence="1" id="KW-0732">Signal</keyword>
<sequence length="197" mass="21432">MNFASILLYPIALLFPAVAGDDGGKDRDAGSPPAAAAPALLPEDAPAMRGLDEVVPAAMTFRSIQPMDSYQIRIEQRMTIRIAPRGAAPMVPDAFVGLPDMTLAPRYLERKMGKCLSMSAIAGVRPQGDNRLLLFLRNGAMVAAELDRACRARDFYSGFYLANSSDGNLCVDRDKLLSRSGANCTLTRIRQLVEDRR</sequence>
<name>A0A918PE14_9SPHN</name>
<reference evidence="2" key="2">
    <citation type="submission" date="2020-09" db="EMBL/GenBank/DDBJ databases">
        <authorList>
            <person name="Sun Q."/>
            <person name="Kim S."/>
        </authorList>
    </citation>
    <scope>NUCLEOTIDE SEQUENCE</scope>
    <source>
        <strain evidence="2">KCTC 32255</strain>
    </source>
</reference>
<comment type="caution">
    <text evidence="2">The sequence shown here is derived from an EMBL/GenBank/DDBJ whole genome shotgun (WGS) entry which is preliminary data.</text>
</comment>
<evidence type="ECO:0000313" key="3">
    <source>
        <dbReference type="Proteomes" id="UP000648075"/>
    </source>
</evidence>
<dbReference type="AlphaFoldDB" id="A0A918PE14"/>
<dbReference type="RefSeq" id="WP_189620688.1">
    <property type="nucleotide sequence ID" value="NZ_BMZA01000004.1"/>
</dbReference>